<proteinExistence type="predicted"/>
<organism evidence="1 2">
    <name type="scientific">Rhodococcus hoagii</name>
    <name type="common">Corynebacterium equii</name>
    <dbReference type="NCBI Taxonomy" id="43767"/>
    <lineage>
        <taxon>Bacteria</taxon>
        <taxon>Bacillati</taxon>
        <taxon>Actinomycetota</taxon>
        <taxon>Actinomycetes</taxon>
        <taxon>Mycobacteriales</taxon>
        <taxon>Nocardiaceae</taxon>
        <taxon>Prescottella</taxon>
    </lineage>
</organism>
<reference evidence="1" key="1">
    <citation type="journal article" date="2020" name="Environ. Microbiol.">
        <title>The novel and transferable erm(51) gene confers Macrolides, Lincosamides, and Streptogramins B (MLSB) resistance to clonal Rhodococcus equi in the environment.</title>
        <authorList>
            <person name="Huber L."/>
            <person name="Giguere S."/>
            <person name="Slovis N.M."/>
            <person name="Alvarez-Narvaez S."/>
            <person name="Hart K.A."/>
            <person name="Greiter M."/>
            <person name="Morris E.R.A."/>
            <person name="Cohen N.D."/>
        </authorList>
    </citation>
    <scope>NUCLEOTIDE SEQUENCE</scope>
    <source>
        <strain evidence="1">Lh_116_1</strain>
    </source>
</reference>
<accession>A0A9Q4ZIN9</accession>
<name>A0A9Q4ZIN9_RHOHA</name>
<comment type="caution">
    <text evidence="1">The sequence shown here is derived from an EMBL/GenBank/DDBJ whole genome shotgun (WGS) entry which is preliminary data.</text>
</comment>
<dbReference type="Proteomes" id="UP000603463">
    <property type="component" value="Unassembled WGS sequence"/>
</dbReference>
<evidence type="ECO:0000313" key="2">
    <source>
        <dbReference type="Proteomes" id="UP000603463"/>
    </source>
</evidence>
<dbReference type="EMBL" id="WVBC01000002">
    <property type="protein sequence ID" value="NKT77348.1"/>
    <property type="molecule type" value="Genomic_DNA"/>
</dbReference>
<dbReference type="AlphaFoldDB" id="A0A9Q4ZIN9"/>
<evidence type="ECO:0000313" key="1">
    <source>
        <dbReference type="EMBL" id="NKT77348.1"/>
    </source>
</evidence>
<sequence length="152" mass="17773">MSWFRRKPKPEPEPVANLLLQERPAPDVMRAILRAADLKATRELVERYRDIRKVGHVYLACPKCSHVSPEYTFQRKHQLTAVLDIPVEHWDWWSGHPRALTTDIRVEMVRVDCGTCGALIGHFRPDDSDRHFTWLEKQLEILAPDEEKVVKL</sequence>
<protein>
    <submittedName>
        <fullName evidence="1">Uncharacterized protein</fullName>
    </submittedName>
</protein>
<gene>
    <name evidence="1" type="ORF">GS882_03860</name>
</gene>